<evidence type="ECO:0000313" key="2">
    <source>
        <dbReference type="EMBL" id="OAA34057.1"/>
    </source>
</evidence>
<reference evidence="2 3" key="1">
    <citation type="journal article" date="2016" name="Genome Biol. Evol.">
        <title>Divergent and convergent evolution of fungal pathogenicity.</title>
        <authorList>
            <person name="Shang Y."/>
            <person name="Xiao G."/>
            <person name="Zheng P."/>
            <person name="Cen K."/>
            <person name="Zhan S."/>
            <person name="Wang C."/>
        </authorList>
    </citation>
    <scope>NUCLEOTIDE SEQUENCE [LARGE SCALE GENOMIC DNA]</scope>
    <source>
        <strain evidence="2 3">RCEF 4871</strain>
    </source>
</reference>
<comment type="caution">
    <text evidence="2">The sequence shown here is derived from an EMBL/GenBank/DDBJ whole genome shotgun (WGS) entry which is preliminary data.</text>
</comment>
<keyword evidence="1" id="KW-0732">Signal</keyword>
<protein>
    <submittedName>
        <fullName evidence="2">Uncharacterized protein</fullName>
    </submittedName>
</protein>
<evidence type="ECO:0000256" key="1">
    <source>
        <dbReference type="SAM" id="SignalP"/>
    </source>
</evidence>
<keyword evidence="3" id="KW-1185">Reference proteome</keyword>
<dbReference type="EMBL" id="AZHC01000064">
    <property type="protein sequence ID" value="OAA34057.1"/>
    <property type="molecule type" value="Genomic_DNA"/>
</dbReference>
<feature type="signal peptide" evidence="1">
    <location>
        <begin position="1"/>
        <end position="17"/>
    </location>
</feature>
<dbReference type="AlphaFoldDB" id="A0A166VUY5"/>
<organism evidence="2 3">
    <name type="scientific">Metarhizium rileyi (strain RCEF 4871)</name>
    <name type="common">Nomuraea rileyi</name>
    <dbReference type="NCBI Taxonomy" id="1649241"/>
    <lineage>
        <taxon>Eukaryota</taxon>
        <taxon>Fungi</taxon>
        <taxon>Dikarya</taxon>
        <taxon>Ascomycota</taxon>
        <taxon>Pezizomycotina</taxon>
        <taxon>Sordariomycetes</taxon>
        <taxon>Hypocreomycetidae</taxon>
        <taxon>Hypocreales</taxon>
        <taxon>Clavicipitaceae</taxon>
        <taxon>Metarhizium</taxon>
    </lineage>
</organism>
<sequence>MRYIPALVAVFASATLAAPAASSALPRVREYCAVPENKGPCNLAIDRCRLEIPSDQRHHLSQGGPDAGPTREVFYECMVRRTVEAFSDKRKAEVCGAGVSKDDCESAFFDCGTYLVMKDVDGTTAQRDAIACVRRHLRD</sequence>
<evidence type="ECO:0000313" key="3">
    <source>
        <dbReference type="Proteomes" id="UP000243498"/>
    </source>
</evidence>
<dbReference type="Proteomes" id="UP000243498">
    <property type="component" value="Unassembled WGS sequence"/>
</dbReference>
<feature type="chain" id="PRO_5007881415" evidence="1">
    <location>
        <begin position="18"/>
        <end position="139"/>
    </location>
</feature>
<proteinExistence type="predicted"/>
<accession>A0A166VUY5</accession>
<name>A0A166VUY5_METRR</name>
<gene>
    <name evidence="2" type="ORF">NOR_08687</name>
</gene>